<dbReference type="PANTHER" id="PTHR12112:SF39">
    <property type="entry name" value="EG:152A3.5 PROTEIN (FBGN0003116_PN PROTEIN)"/>
    <property type="match status" value="1"/>
</dbReference>
<dbReference type="Gene3D" id="3.10.310.20">
    <property type="entry name" value="DHHA2 domain"/>
    <property type="match status" value="1"/>
</dbReference>
<dbReference type="EMBL" id="HBEW01005921">
    <property type="protein sequence ID" value="CAD8584600.1"/>
    <property type="molecule type" value="Transcribed_RNA"/>
</dbReference>
<dbReference type="Gene3D" id="3.90.1640.10">
    <property type="entry name" value="inorganic pyrophosphatase (n-terminal core)"/>
    <property type="match status" value="1"/>
</dbReference>
<dbReference type="AlphaFoldDB" id="A0A7S0PMM2"/>
<evidence type="ECO:0000259" key="5">
    <source>
        <dbReference type="SMART" id="SM01131"/>
    </source>
</evidence>
<keyword evidence="2" id="KW-0479">Metal-binding</keyword>
<organism evidence="6">
    <name type="scientific">Ostreococcus mediterraneus</name>
    <dbReference type="NCBI Taxonomy" id="1486918"/>
    <lineage>
        <taxon>Eukaryota</taxon>
        <taxon>Viridiplantae</taxon>
        <taxon>Chlorophyta</taxon>
        <taxon>Mamiellophyceae</taxon>
        <taxon>Mamiellales</taxon>
        <taxon>Bathycoccaceae</taxon>
        <taxon>Ostreococcus</taxon>
    </lineage>
</organism>
<evidence type="ECO:0000256" key="3">
    <source>
        <dbReference type="ARBA" id="ARBA00022801"/>
    </source>
</evidence>
<dbReference type="SMART" id="SM01131">
    <property type="entry name" value="DHHA2"/>
    <property type="match status" value="1"/>
</dbReference>
<dbReference type="GO" id="GO:0046872">
    <property type="term" value="F:metal ion binding"/>
    <property type="evidence" value="ECO:0007669"/>
    <property type="project" value="UniProtKB-KW"/>
</dbReference>
<protein>
    <recommendedName>
        <fullName evidence="5">DHHA2 domain-containing protein</fullName>
    </recommendedName>
</protein>
<dbReference type="InterPro" id="IPR001667">
    <property type="entry name" value="DDH_dom"/>
</dbReference>
<evidence type="ECO:0000256" key="1">
    <source>
        <dbReference type="ARBA" id="ARBA00001936"/>
    </source>
</evidence>
<feature type="domain" description="DHHA2" evidence="5">
    <location>
        <begin position="246"/>
        <end position="401"/>
    </location>
</feature>
<evidence type="ECO:0000256" key="2">
    <source>
        <dbReference type="ARBA" id="ARBA00022723"/>
    </source>
</evidence>
<keyword evidence="4" id="KW-0464">Manganese</keyword>
<name>A0A7S0PMM2_9CHLO</name>
<dbReference type="GO" id="GO:0004309">
    <property type="term" value="F:exopolyphosphatase activity"/>
    <property type="evidence" value="ECO:0007669"/>
    <property type="project" value="TreeGrafter"/>
</dbReference>
<proteinExistence type="predicted"/>
<accession>A0A7S0PMM2</accession>
<dbReference type="InterPro" id="IPR038763">
    <property type="entry name" value="DHH_sf"/>
</dbReference>
<dbReference type="Pfam" id="PF01368">
    <property type="entry name" value="DHH"/>
    <property type="match status" value="1"/>
</dbReference>
<dbReference type="InterPro" id="IPR038222">
    <property type="entry name" value="DHHA2_dom_sf"/>
</dbReference>
<dbReference type="Pfam" id="PF02833">
    <property type="entry name" value="DHHA2"/>
    <property type="match status" value="1"/>
</dbReference>
<dbReference type="GO" id="GO:0005737">
    <property type="term" value="C:cytoplasm"/>
    <property type="evidence" value="ECO:0007669"/>
    <property type="project" value="InterPro"/>
</dbReference>
<dbReference type="SUPFAM" id="SSF64182">
    <property type="entry name" value="DHH phosphoesterases"/>
    <property type="match status" value="1"/>
</dbReference>
<reference evidence="6" key="1">
    <citation type="submission" date="2021-01" db="EMBL/GenBank/DDBJ databases">
        <authorList>
            <person name="Corre E."/>
            <person name="Pelletier E."/>
            <person name="Niang G."/>
            <person name="Scheremetjew M."/>
            <person name="Finn R."/>
            <person name="Kale V."/>
            <person name="Holt S."/>
            <person name="Cochrane G."/>
            <person name="Meng A."/>
            <person name="Brown T."/>
            <person name="Cohen L."/>
        </authorList>
    </citation>
    <scope>NUCLEOTIDE SEQUENCE</scope>
    <source>
        <strain evidence="6">Clade-D-RCC2572</strain>
    </source>
</reference>
<evidence type="ECO:0000313" key="6">
    <source>
        <dbReference type="EMBL" id="CAD8584600.1"/>
    </source>
</evidence>
<sequence length="410" mass="44534">MRAARHRDEHRRAATTVRDAARTALGTFVREAREAYVAARGDVHVVVGNEACDLDSVACAVAYAYVESASSASSSMVVPIVSCAREDIYLRPDVVYALREVGVEIEDVLCLDDVVGADVATPKSICLVDHNALSARIFPRAWGGRVRRIIDHHEDARAHDQGECVKVIELIGSCASLVHRDVVAAKREALDASGARDVARLLLGAVVLDTRFLDASTTRASAIDFETADALRATLDWDEDAARREYETLSAARHDQSTFTCAQLLAKDYKQWTMGAYEIGVASFGVRLQDLAARQDASSIDAECDAFMASRRVHALFMMTSFEDADAGGAYTRQIAVTRPVEGALDCADVMRRVNERTPVAAFDVDSNASTKASRALRASYAMADVKASRKKVQPILVDVFTALSAETRS</sequence>
<comment type="cofactor">
    <cofactor evidence="1">
        <name>Mn(2+)</name>
        <dbReference type="ChEBI" id="CHEBI:29035"/>
    </cofactor>
</comment>
<evidence type="ECO:0000256" key="4">
    <source>
        <dbReference type="ARBA" id="ARBA00023211"/>
    </source>
</evidence>
<keyword evidence="3" id="KW-0378">Hydrolase</keyword>
<dbReference type="InterPro" id="IPR004097">
    <property type="entry name" value="DHHA2"/>
</dbReference>
<dbReference type="PANTHER" id="PTHR12112">
    <property type="entry name" value="BNIP - RELATED"/>
    <property type="match status" value="1"/>
</dbReference>
<gene>
    <name evidence="6" type="ORF">OMED0929_LOCUS4999</name>
</gene>